<keyword evidence="2" id="KW-1185">Reference proteome</keyword>
<dbReference type="InParanoid" id="A0A061FGL5"/>
<dbReference type="HOGENOM" id="CLU_1941902_0_0_1"/>
<name>A0A061FGL5_THECC</name>
<dbReference type="AlphaFoldDB" id="A0A061FGL5"/>
<reference evidence="1 2" key="1">
    <citation type="journal article" date="2013" name="Genome Biol.">
        <title>The genome sequence of the most widely cultivated cacao type and its use to identify candidate genes regulating pod color.</title>
        <authorList>
            <person name="Motamayor J.C."/>
            <person name="Mockaitis K."/>
            <person name="Schmutz J."/>
            <person name="Haiminen N."/>
            <person name="Iii D.L."/>
            <person name="Cornejo O."/>
            <person name="Findley S.D."/>
            <person name="Zheng P."/>
            <person name="Utro F."/>
            <person name="Royaert S."/>
            <person name="Saski C."/>
            <person name="Jenkins J."/>
            <person name="Podicheti R."/>
            <person name="Zhao M."/>
            <person name="Scheffler B.E."/>
            <person name="Stack J.C."/>
            <person name="Feltus F.A."/>
            <person name="Mustiga G.M."/>
            <person name="Amores F."/>
            <person name="Phillips W."/>
            <person name="Marelli J.P."/>
            <person name="May G.D."/>
            <person name="Shapiro H."/>
            <person name="Ma J."/>
            <person name="Bustamante C.D."/>
            <person name="Schnell R.J."/>
            <person name="Main D."/>
            <person name="Gilbert D."/>
            <person name="Parida L."/>
            <person name="Kuhn D.N."/>
        </authorList>
    </citation>
    <scope>NUCLEOTIDE SEQUENCE [LARGE SCALE GENOMIC DNA]</scope>
    <source>
        <strain evidence="2">cv. Matina 1-6</strain>
    </source>
</reference>
<evidence type="ECO:0000313" key="2">
    <source>
        <dbReference type="Proteomes" id="UP000026915"/>
    </source>
</evidence>
<accession>A0A061FGL5</accession>
<sequence>MAFLESLLMIRFAEFARKEAAKMVAASLITKTSVCQTTSGGSIRVKFESTFRWSFPSDSLLGIGRHQKVELTVKMGFLWNQLIFVTTNRANGKPNGFLVLYYNTSTSQTRKVIYCQELAIRPEANELSDD</sequence>
<proteinExistence type="predicted"/>
<gene>
    <name evidence="1" type="ORF">TCM_035013</name>
</gene>
<dbReference type="Proteomes" id="UP000026915">
    <property type="component" value="Chromosome 8"/>
</dbReference>
<dbReference type="EMBL" id="CM001886">
    <property type="protein sequence ID" value="EOY16166.1"/>
    <property type="molecule type" value="Genomic_DNA"/>
</dbReference>
<evidence type="ECO:0000313" key="1">
    <source>
        <dbReference type="EMBL" id="EOY16166.1"/>
    </source>
</evidence>
<protein>
    <submittedName>
        <fullName evidence="1">Uncharacterized protein</fullName>
    </submittedName>
</protein>
<organism evidence="1 2">
    <name type="scientific">Theobroma cacao</name>
    <name type="common">Cacao</name>
    <name type="synonym">Cocoa</name>
    <dbReference type="NCBI Taxonomy" id="3641"/>
    <lineage>
        <taxon>Eukaryota</taxon>
        <taxon>Viridiplantae</taxon>
        <taxon>Streptophyta</taxon>
        <taxon>Embryophyta</taxon>
        <taxon>Tracheophyta</taxon>
        <taxon>Spermatophyta</taxon>
        <taxon>Magnoliopsida</taxon>
        <taxon>eudicotyledons</taxon>
        <taxon>Gunneridae</taxon>
        <taxon>Pentapetalae</taxon>
        <taxon>rosids</taxon>
        <taxon>malvids</taxon>
        <taxon>Malvales</taxon>
        <taxon>Malvaceae</taxon>
        <taxon>Byttnerioideae</taxon>
        <taxon>Theobroma</taxon>
    </lineage>
</organism>
<dbReference type="Gramene" id="EOY16166">
    <property type="protein sequence ID" value="EOY16166"/>
    <property type="gene ID" value="TCM_035013"/>
</dbReference>